<comment type="caution">
    <text evidence="3">The sequence shown here is derived from an EMBL/GenBank/DDBJ whole genome shotgun (WGS) entry which is preliminary data.</text>
</comment>
<dbReference type="SUPFAM" id="SSF51445">
    <property type="entry name" value="(Trans)glycosidases"/>
    <property type="match status" value="1"/>
</dbReference>
<keyword evidence="1" id="KW-0732">Signal</keyword>
<organism evidence="3 4">
    <name type="scientific">Flavobacterium cerinum</name>
    <dbReference type="NCBI Taxonomy" id="2502784"/>
    <lineage>
        <taxon>Bacteria</taxon>
        <taxon>Pseudomonadati</taxon>
        <taxon>Bacteroidota</taxon>
        <taxon>Flavobacteriia</taxon>
        <taxon>Flavobacteriales</taxon>
        <taxon>Flavobacteriaceae</taxon>
        <taxon>Flavobacterium</taxon>
    </lineage>
</organism>
<dbReference type="EMBL" id="SBII01000004">
    <property type="protein sequence ID" value="RWX00768.1"/>
    <property type="molecule type" value="Genomic_DNA"/>
</dbReference>
<feature type="chain" id="PRO_5018588737" description="Glycosyl hydrolase family 13 catalytic domain-containing protein" evidence="1">
    <location>
        <begin position="20"/>
        <end position="511"/>
    </location>
</feature>
<dbReference type="InterPro" id="IPR006047">
    <property type="entry name" value="GH13_cat_dom"/>
</dbReference>
<dbReference type="Gene3D" id="3.90.400.10">
    <property type="entry name" value="Oligo-1,6-glucosidase, Domain 2"/>
    <property type="match status" value="1"/>
</dbReference>
<dbReference type="SMART" id="SM00642">
    <property type="entry name" value="Aamy"/>
    <property type="match status" value="1"/>
</dbReference>
<proteinExistence type="predicted"/>
<dbReference type="RefSeq" id="WP_128389251.1">
    <property type="nucleotide sequence ID" value="NZ_SBII01000004.1"/>
</dbReference>
<dbReference type="PANTHER" id="PTHR10357">
    <property type="entry name" value="ALPHA-AMYLASE FAMILY MEMBER"/>
    <property type="match status" value="1"/>
</dbReference>
<dbReference type="InterPro" id="IPR017853">
    <property type="entry name" value="GH"/>
</dbReference>
<dbReference type="Pfam" id="PF00128">
    <property type="entry name" value="Alpha-amylase"/>
    <property type="match status" value="1"/>
</dbReference>
<dbReference type="InterPro" id="IPR045857">
    <property type="entry name" value="O16G_dom_2"/>
</dbReference>
<evidence type="ECO:0000313" key="4">
    <source>
        <dbReference type="Proteomes" id="UP000287527"/>
    </source>
</evidence>
<sequence length="511" mass="58141">MIRVLAFFLCVFSGTLATAQQEVIYHVVTRSFFDSNNDGIGDLKGVQQKLDYLQELGITTLSLAPIYQSEFYHNLYAADLEKIDPKYGTFKEYRDLIQEVHRRKMKLYQEIDLQFVSTKHLWFTDSFKNTKSIYSGYIYYTDVKNETPYLLPEIITYKNTKEQVVALNLKNAKVAAHVNKALKYWTDPNGDGNFYDGVDGFTLHNMTDKLDNSGKMGNLLKDFWNSLFTNLKKTNPKLQLLAQPANANSFGKELYAKAGADRVLAVKLRDAIVSFDKAKISKAADSTFLHLAADKFPVVYIENEDTGRFASATGMDAGKMRAGAALNLLMGGVPCVYYGQELGMKGEYLKGETDGNRIPVQQAFEWYADDNGPGMALWYKETGPWWDNRSMKPNDGISLEEEQKDLNSLWNYYKQLIHLKKMQPSLALGTYEEVRSDSDMIFSFTRTYKGEKMLIMINLSGTRQFTMLGVYDELRLDRLKLMLGAANIAFPRGGKGIELPPYAVQVWRFLP</sequence>
<gene>
    <name evidence="3" type="ORF">EPI11_07035</name>
</gene>
<protein>
    <recommendedName>
        <fullName evidence="2">Glycosyl hydrolase family 13 catalytic domain-containing protein</fullName>
    </recommendedName>
</protein>
<evidence type="ECO:0000313" key="3">
    <source>
        <dbReference type="EMBL" id="RWX00768.1"/>
    </source>
</evidence>
<name>A0A3S3SF29_9FLAO</name>
<dbReference type="GO" id="GO:0005975">
    <property type="term" value="P:carbohydrate metabolic process"/>
    <property type="evidence" value="ECO:0007669"/>
    <property type="project" value="InterPro"/>
</dbReference>
<dbReference type="SUPFAM" id="SSF51011">
    <property type="entry name" value="Glycosyl hydrolase domain"/>
    <property type="match status" value="1"/>
</dbReference>
<dbReference type="InterPro" id="IPR013780">
    <property type="entry name" value="Glyco_hydro_b"/>
</dbReference>
<keyword evidence="4" id="KW-1185">Reference proteome</keyword>
<evidence type="ECO:0000259" key="2">
    <source>
        <dbReference type="SMART" id="SM00642"/>
    </source>
</evidence>
<reference evidence="3 4" key="1">
    <citation type="submission" date="2019-01" db="EMBL/GenBank/DDBJ databases">
        <title>Flavobacterium sp. nov.,isolated from freshwater.</title>
        <authorList>
            <person name="Zhang R."/>
            <person name="Du Z.-J."/>
        </authorList>
    </citation>
    <scope>NUCLEOTIDE SEQUENCE [LARGE SCALE GENOMIC DNA]</scope>
    <source>
        <strain evidence="3 4">1E403</strain>
    </source>
</reference>
<accession>A0A3S3SF29</accession>
<evidence type="ECO:0000256" key="1">
    <source>
        <dbReference type="SAM" id="SignalP"/>
    </source>
</evidence>
<feature type="domain" description="Glycosyl hydrolase family 13 catalytic" evidence="2">
    <location>
        <begin position="26"/>
        <end position="361"/>
    </location>
</feature>
<dbReference type="Proteomes" id="UP000287527">
    <property type="component" value="Unassembled WGS sequence"/>
</dbReference>
<dbReference type="OrthoDB" id="9806009at2"/>
<dbReference type="Gene3D" id="2.60.40.1180">
    <property type="entry name" value="Golgi alpha-mannosidase II"/>
    <property type="match status" value="1"/>
</dbReference>
<dbReference type="AlphaFoldDB" id="A0A3S3SF29"/>
<dbReference type="Gene3D" id="3.20.20.80">
    <property type="entry name" value="Glycosidases"/>
    <property type="match status" value="1"/>
</dbReference>
<feature type="signal peptide" evidence="1">
    <location>
        <begin position="1"/>
        <end position="19"/>
    </location>
</feature>